<evidence type="ECO:0000256" key="3">
    <source>
        <dbReference type="ARBA" id="ARBA00022630"/>
    </source>
</evidence>
<dbReference type="Pfam" id="PF00732">
    <property type="entry name" value="GMC_oxred_N"/>
    <property type="match status" value="1"/>
</dbReference>
<dbReference type="GO" id="GO:0005743">
    <property type="term" value="C:mitochondrial inner membrane"/>
    <property type="evidence" value="ECO:0007669"/>
    <property type="project" value="TreeGrafter"/>
</dbReference>
<dbReference type="InterPro" id="IPR007867">
    <property type="entry name" value="GMC_OxRtase_C"/>
</dbReference>
<dbReference type="GO" id="GO:0008812">
    <property type="term" value="F:choline dehydrogenase activity"/>
    <property type="evidence" value="ECO:0007669"/>
    <property type="project" value="UniProtKB-EC"/>
</dbReference>
<keyword evidence="4 6" id="KW-0274">FAD</keyword>
<evidence type="ECO:0000256" key="6">
    <source>
        <dbReference type="PIRSR" id="PIRSR000137-2"/>
    </source>
</evidence>
<dbReference type="EMBL" id="OV696692">
    <property type="protein sequence ID" value="CAH1270269.1"/>
    <property type="molecule type" value="Genomic_DNA"/>
</dbReference>
<dbReference type="PIRSF" id="PIRSF000137">
    <property type="entry name" value="Alcohol_oxidase"/>
    <property type="match status" value="1"/>
</dbReference>
<dbReference type="InterPro" id="IPR036188">
    <property type="entry name" value="FAD/NAD-bd_sf"/>
</dbReference>
<dbReference type="Gene3D" id="3.50.50.60">
    <property type="entry name" value="FAD/NAD(P)-binding domain"/>
    <property type="match status" value="1"/>
</dbReference>
<evidence type="ECO:0000259" key="11">
    <source>
        <dbReference type="PROSITE" id="PS00624"/>
    </source>
</evidence>
<feature type="domain" description="Glucose-methanol-choline oxidoreductase N-terminal" evidence="10">
    <location>
        <begin position="171"/>
        <end position="194"/>
    </location>
</feature>
<comment type="cofactor">
    <cofactor evidence="1 6">
        <name>FAD</name>
        <dbReference type="ChEBI" id="CHEBI:57692"/>
    </cofactor>
</comment>
<organism evidence="12 13">
    <name type="scientific">Branchiostoma lanceolatum</name>
    <name type="common">Common lancelet</name>
    <name type="synonym">Amphioxus lanceolatum</name>
    <dbReference type="NCBI Taxonomy" id="7740"/>
    <lineage>
        <taxon>Eukaryota</taxon>
        <taxon>Metazoa</taxon>
        <taxon>Chordata</taxon>
        <taxon>Cephalochordata</taxon>
        <taxon>Leptocardii</taxon>
        <taxon>Amphioxiformes</taxon>
        <taxon>Branchiostomatidae</taxon>
        <taxon>Branchiostoma</taxon>
    </lineage>
</organism>
<dbReference type="PROSITE" id="PS00624">
    <property type="entry name" value="GMC_OXRED_2"/>
    <property type="match status" value="1"/>
</dbReference>
<evidence type="ECO:0000256" key="4">
    <source>
        <dbReference type="ARBA" id="ARBA00022827"/>
    </source>
</evidence>
<evidence type="ECO:0000256" key="9">
    <source>
        <dbReference type="SAM" id="MobiDB-lite"/>
    </source>
</evidence>
<comment type="similarity">
    <text evidence="2 7">Belongs to the GMC oxidoreductase family.</text>
</comment>
<dbReference type="Proteomes" id="UP000838412">
    <property type="component" value="Chromosome 7"/>
</dbReference>
<proteinExistence type="inferred from homology"/>
<keyword evidence="5" id="KW-0560">Oxidoreductase</keyword>
<comment type="catalytic activity">
    <reaction evidence="8">
        <text>choline + A = betaine aldehyde + AH2</text>
        <dbReference type="Rhea" id="RHEA:17433"/>
        <dbReference type="ChEBI" id="CHEBI:13193"/>
        <dbReference type="ChEBI" id="CHEBI:15354"/>
        <dbReference type="ChEBI" id="CHEBI:15710"/>
        <dbReference type="ChEBI" id="CHEBI:17499"/>
        <dbReference type="EC" id="1.1.99.1"/>
    </reaction>
</comment>
<dbReference type="OrthoDB" id="269227at2759"/>
<dbReference type="InterPro" id="IPR012132">
    <property type="entry name" value="GMC_OxRdtase"/>
</dbReference>
<dbReference type="NCBIfam" id="TIGR01810">
    <property type="entry name" value="betA"/>
    <property type="match status" value="1"/>
</dbReference>
<keyword evidence="3 7" id="KW-0285">Flavoprotein</keyword>
<dbReference type="SUPFAM" id="SSF51905">
    <property type="entry name" value="FAD/NAD(P)-binding domain"/>
    <property type="match status" value="1"/>
</dbReference>
<dbReference type="PROSITE" id="PS00623">
    <property type="entry name" value="GMC_OXRED_1"/>
    <property type="match status" value="1"/>
</dbReference>
<evidence type="ECO:0000256" key="5">
    <source>
        <dbReference type="ARBA" id="ARBA00023002"/>
    </source>
</evidence>
<comment type="pathway">
    <text evidence="8">Amine and polyamine biosynthesis; betaine biosynthesis via choline pathway; betaine aldehyde from choline (cytochrome c reductase route): step 1/1.</text>
</comment>
<dbReference type="SUPFAM" id="SSF54373">
    <property type="entry name" value="FAD-linked reductases, C-terminal domain"/>
    <property type="match status" value="1"/>
</dbReference>
<dbReference type="AlphaFoldDB" id="A0A8K0A7U6"/>
<feature type="binding site" evidence="6">
    <location>
        <begin position="181"/>
        <end position="184"/>
    </location>
    <ligand>
        <name>FAD</name>
        <dbReference type="ChEBI" id="CHEBI:57692"/>
    </ligand>
</feature>
<evidence type="ECO:0000256" key="2">
    <source>
        <dbReference type="ARBA" id="ARBA00010790"/>
    </source>
</evidence>
<dbReference type="InterPro" id="IPR011533">
    <property type="entry name" value="BetA"/>
</dbReference>
<dbReference type="UniPathway" id="UPA00529">
    <property type="reaction ID" value="UER00385"/>
</dbReference>
<dbReference type="EC" id="1.1.99.1" evidence="8"/>
<dbReference type="GO" id="GO:0019285">
    <property type="term" value="P:glycine betaine biosynthetic process from choline"/>
    <property type="evidence" value="ECO:0007669"/>
    <property type="project" value="UniProtKB-UniPathway"/>
</dbReference>
<dbReference type="Gene3D" id="3.30.560.10">
    <property type="entry name" value="Glucose Oxidase, domain 3"/>
    <property type="match status" value="1"/>
</dbReference>
<feature type="compositionally biased region" description="Low complexity" evidence="9">
    <location>
        <begin position="60"/>
        <end position="71"/>
    </location>
</feature>
<accession>A0A8K0A7U6</accession>
<dbReference type="PANTHER" id="PTHR11552">
    <property type="entry name" value="GLUCOSE-METHANOL-CHOLINE GMC OXIDOREDUCTASE"/>
    <property type="match status" value="1"/>
</dbReference>
<evidence type="ECO:0000313" key="12">
    <source>
        <dbReference type="EMBL" id="CAH1270269.1"/>
    </source>
</evidence>
<feature type="domain" description="Glucose-methanol-choline oxidoreductase N-terminal" evidence="11">
    <location>
        <begin position="343"/>
        <end position="357"/>
    </location>
</feature>
<feature type="compositionally biased region" description="Polar residues" evidence="9">
    <location>
        <begin position="74"/>
        <end position="87"/>
    </location>
</feature>
<reference evidence="12" key="1">
    <citation type="submission" date="2022-01" db="EMBL/GenBank/DDBJ databases">
        <authorList>
            <person name="Braso-Vives M."/>
        </authorList>
    </citation>
    <scope>NUCLEOTIDE SEQUENCE</scope>
</reference>
<protein>
    <recommendedName>
        <fullName evidence="8">Choline dehydrogenase</fullName>
        <ecNumber evidence="8">1.1.99.1</ecNumber>
    </recommendedName>
</protein>
<sequence>MVLVRRTMAGLLRLPGPTVATKAHRINQLTQGVRKGVGSRQDEHRHENLSGSVENILNPAASASRSSSRGSVQYIGQRQYSTRSSGTKAGAPEYSHVIVGAGSAGCVLANRLSENPDNTVFLMEAGPKDHTWTIHMPSAMRYNLAGDKYNWCYHTAPQKHMDDREMYWPRGRVWGGSSSLNAMVYVRGHAMDYDRWEREGAVGWSYADCLPYFRKAQTHELGPDDYRGGEGPLHVCRGKSNNPLNRAFIEAGQQAGYPYTDDMNGYQQEGFGEMDMNIRKGVRWSTANAYLRPALKRGNVRAEVRCVATRILFEGNRAVGLEYLQNGETKQVRAAREVILSGGSINSPQMLMLSGIGDADDLRKLGIPVVQHLPGVGQNLQDHLEAHVQQACTQPVTLYSALSPHRMLMIGVRWFATRTGLGATSHMEAGGFIRSRPGVEHPDVQYHFLPSTINDHGRVAGKQHAYQVHVGPMRPTSRGYLKLRSADPHAHPLLNPNYLSTPQDVLEMRLSIKHTREIFAQKAFDPFRGAEIGPGHSIQSDKDIDAYVRQHSESGYHSSCTCKMGAESDSMAVVDAETRVLGVENLRVVDASIMPSIVSGNLNAPTIMLSEKAADIIKGEPPLPKSTAPVYQPETLDAQR</sequence>
<dbReference type="InterPro" id="IPR000172">
    <property type="entry name" value="GMC_OxRdtase_N"/>
</dbReference>
<gene>
    <name evidence="12" type="primary">CHDH</name>
    <name evidence="12" type="ORF">BLAG_LOCUS22605</name>
</gene>
<name>A0A8K0A7U6_BRALA</name>
<feature type="region of interest" description="Disordered" evidence="9">
    <location>
        <begin position="618"/>
        <end position="640"/>
    </location>
</feature>
<feature type="binding site" evidence="6">
    <location>
        <position position="173"/>
    </location>
    <ligand>
        <name>FAD</name>
        <dbReference type="ChEBI" id="CHEBI:57692"/>
    </ligand>
</feature>
<dbReference type="NCBIfam" id="NF002550">
    <property type="entry name" value="PRK02106.1"/>
    <property type="match status" value="1"/>
</dbReference>
<evidence type="ECO:0000259" key="10">
    <source>
        <dbReference type="PROSITE" id="PS00623"/>
    </source>
</evidence>
<dbReference type="Pfam" id="PF05199">
    <property type="entry name" value="GMC_oxred_C"/>
    <property type="match status" value="1"/>
</dbReference>
<keyword evidence="13" id="KW-1185">Reference proteome</keyword>
<evidence type="ECO:0000256" key="7">
    <source>
        <dbReference type="RuleBase" id="RU003968"/>
    </source>
</evidence>
<feature type="region of interest" description="Disordered" evidence="9">
    <location>
        <begin position="31"/>
        <end position="90"/>
    </location>
</feature>
<dbReference type="GO" id="GO:0050660">
    <property type="term" value="F:flavin adenine dinucleotide binding"/>
    <property type="evidence" value="ECO:0007669"/>
    <property type="project" value="InterPro"/>
</dbReference>
<dbReference type="PANTHER" id="PTHR11552:SF147">
    <property type="entry name" value="CHOLINE DEHYDROGENASE, MITOCHONDRIAL"/>
    <property type="match status" value="1"/>
</dbReference>
<evidence type="ECO:0000256" key="8">
    <source>
        <dbReference type="RuleBase" id="RU003969"/>
    </source>
</evidence>
<evidence type="ECO:0000313" key="13">
    <source>
        <dbReference type="Proteomes" id="UP000838412"/>
    </source>
</evidence>
<evidence type="ECO:0000256" key="1">
    <source>
        <dbReference type="ARBA" id="ARBA00001974"/>
    </source>
</evidence>